<protein>
    <submittedName>
        <fullName evidence="2">Gfo/Idh/MocA family oxidoreductase</fullName>
    </submittedName>
</protein>
<comment type="caution">
    <text evidence="2">The sequence shown here is derived from an EMBL/GenBank/DDBJ whole genome shotgun (WGS) entry which is preliminary data.</text>
</comment>
<name>A0A330HY04_9HYPH</name>
<dbReference type="Proteomes" id="UP000251558">
    <property type="component" value="Unassembled WGS sequence"/>
</dbReference>
<feature type="domain" description="Gfo/Idh/MocA-like oxidoreductase N-terminal" evidence="1">
    <location>
        <begin position="4"/>
        <end position="125"/>
    </location>
</feature>
<dbReference type="RefSeq" id="WP_112095089.1">
    <property type="nucleotide sequence ID" value="NZ_QMBP01000001.1"/>
</dbReference>
<keyword evidence="3" id="KW-1185">Reference proteome</keyword>
<gene>
    <name evidence="2" type="ORF">DPM33_01290</name>
</gene>
<accession>A0A330HY04</accession>
<reference evidence="3" key="1">
    <citation type="submission" date="2018-06" db="EMBL/GenBank/DDBJ databases">
        <authorList>
            <person name="Helene L.C."/>
            <person name="Dall'Agnol R."/>
            <person name="Delamuta J.R."/>
            <person name="Hungria M."/>
        </authorList>
    </citation>
    <scope>NUCLEOTIDE SEQUENCE [LARGE SCALE GENOMIC DNA]</scope>
    <source>
        <strain evidence="3">AC99b</strain>
    </source>
</reference>
<dbReference type="PANTHER" id="PTHR43708">
    <property type="entry name" value="CONSERVED EXPRESSED OXIDOREDUCTASE (EUROFUNG)"/>
    <property type="match status" value="1"/>
</dbReference>
<evidence type="ECO:0000313" key="2">
    <source>
        <dbReference type="EMBL" id="RAZ92562.1"/>
    </source>
</evidence>
<evidence type="ECO:0000313" key="3">
    <source>
        <dbReference type="Proteomes" id="UP000251558"/>
    </source>
</evidence>
<dbReference type="InterPro" id="IPR051317">
    <property type="entry name" value="Gfo/Idh/MocA_oxidoreduct"/>
</dbReference>
<proteinExistence type="predicted"/>
<dbReference type="Pfam" id="PF01408">
    <property type="entry name" value="GFO_IDH_MocA"/>
    <property type="match status" value="1"/>
</dbReference>
<dbReference type="Gene3D" id="3.30.360.10">
    <property type="entry name" value="Dihydrodipicolinate Reductase, domain 2"/>
    <property type="match status" value="1"/>
</dbReference>
<dbReference type="OrthoDB" id="7804998at2"/>
<dbReference type="PANTHER" id="PTHR43708:SF4">
    <property type="entry name" value="OXIDOREDUCTASE YCEM-RELATED"/>
    <property type="match status" value="1"/>
</dbReference>
<dbReference type="GO" id="GO:0000166">
    <property type="term" value="F:nucleotide binding"/>
    <property type="evidence" value="ECO:0007669"/>
    <property type="project" value="InterPro"/>
</dbReference>
<dbReference type="SUPFAM" id="SSF51735">
    <property type="entry name" value="NAD(P)-binding Rossmann-fold domains"/>
    <property type="match status" value="1"/>
</dbReference>
<evidence type="ECO:0000259" key="1">
    <source>
        <dbReference type="Pfam" id="PF01408"/>
    </source>
</evidence>
<dbReference type="InterPro" id="IPR036291">
    <property type="entry name" value="NAD(P)-bd_dom_sf"/>
</dbReference>
<sequence length="369" mass="40595">MAPLRVGLVGLGEVAQSIHLPVLADQRDRWTIAGAYDVSPSLVALFTSEYATAKAFESAEALINSPDIDVVFVLSSDDTHSRFVRAAIGADKHILLEKPACLTVREIDELLALMPAYRKTLFVGYMRRYAPAYLAARDELPDHADITHVRIFDLISEGRHFLKKSQNVLYPRDIDPALLARGARERDALIREVVGTDAPADLVRAYRGLTALSSHHISAMRGLIGEPSRVIAAHRTNGGANTSVTFDYGHFACLYDAVVDDLGLFDAMIEVRSNTRRVRIIYDTPYIRSLPTRLEVTDAGPLGPVTKTFGPLYGDAFSTELETFHRHIVEGTKPLTDLADSRRDLALMAEIVERMRQGETAGLKAGSAI</sequence>
<organism evidence="2 3">
    <name type="scientific">Mesorhizobium hawassense</name>
    <dbReference type="NCBI Taxonomy" id="1209954"/>
    <lineage>
        <taxon>Bacteria</taxon>
        <taxon>Pseudomonadati</taxon>
        <taxon>Pseudomonadota</taxon>
        <taxon>Alphaproteobacteria</taxon>
        <taxon>Hyphomicrobiales</taxon>
        <taxon>Phyllobacteriaceae</taxon>
        <taxon>Mesorhizobium</taxon>
    </lineage>
</organism>
<dbReference type="AlphaFoldDB" id="A0A330HY04"/>
<dbReference type="EMBL" id="QMBP01000001">
    <property type="protein sequence ID" value="RAZ92562.1"/>
    <property type="molecule type" value="Genomic_DNA"/>
</dbReference>
<reference evidence="2 3" key="2">
    <citation type="submission" date="2018-07" db="EMBL/GenBank/DDBJ databases">
        <title>Diversity of Mesorhizobium strains in Brazil.</title>
        <authorList>
            <person name="Helene L.C.F."/>
            <person name="Dall'Agnol R."/>
            <person name="Delamuta J.R.M."/>
            <person name="Hungria M."/>
        </authorList>
    </citation>
    <scope>NUCLEOTIDE SEQUENCE [LARGE SCALE GENOMIC DNA]</scope>
    <source>
        <strain evidence="2 3">AC99b</strain>
    </source>
</reference>
<dbReference type="Gene3D" id="3.40.50.720">
    <property type="entry name" value="NAD(P)-binding Rossmann-like Domain"/>
    <property type="match status" value="1"/>
</dbReference>
<dbReference type="InterPro" id="IPR000683">
    <property type="entry name" value="Gfo/Idh/MocA-like_OxRdtase_N"/>
</dbReference>